<dbReference type="GO" id="GO:0042147">
    <property type="term" value="P:retrograde transport, endosome to Golgi"/>
    <property type="evidence" value="ECO:0007669"/>
    <property type="project" value="TreeGrafter"/>
</dbReference>
<dbReference type="GO" id="GO:0005829">
    <property type="term" value="C:cytosol"/>
    <property type="evidence" value="ECO:0007669"/>
    <property type="project" value="GOC"/>
</dbReference>
<keyword evidence="2" id="KW-1185">Reference proteome</keyword>
<gene>
    <name evidence="1" type="ORF">AV274_1299</name>
</gene>
<dbReference type="EMBL" id="LXWW01000053">
    <property type="protein sequence ID" value="OAO16945.1"/>
    <property type="molecule type" value="Genomic_DNA"/>
</dbReference>
<dbReference type="GO" id="GO:0016020">
    <property type="term" value="C:membrane"/>
    <property type="evidence" value="ECO:0007669"/>
    <property type="project" value="TreeGrafter"/>
</dbReference>
<name>A0A196SIT2_BLAHN</name>
<reference evidence="1 2" key="1">
    <citation type="submission" date="2016-05" db="EMBL/GenBank/DDBJ databases">
        <title>Nuclear genome of Blastocystis sp. subtype 1 NandII.</title>
        <authorList>
            <person name="Gentekaki E."/>
            <person name="Curtis B."/>
            <person name="Stairs C."/>
            <person name="Eme L."/>
            <person name="Herman E."/>
            <person name="Klimes V."/>
            <person name="Arias M.C."/>
            <person name="Elias M."/>
            <person name="Hilliou F."/>
            <person name="Klute M."/>
            <person name="Malik S.-B."/>
            <person name="Pightling A."/>
            <person name="Rachubinski R."/>
            <person name="Salas D."/>
            <person name="Schlacht A."/>
            <person name="Suga H."/>
            <person name="Archibald J."/>
            <person name="Ball S.G."/>
            <person name="Clark G."/>
            <person name="Dacks J."/>
            <person name="Van Der Giezen M."/>
            <person name="Tsaousis A."/>
            <person name="Roger A."/>
        </authorList>
    </citation>
    <scope>NUCLEOTIDE SEQUENCE [LARGE SCALE GENOMIC DNA]</scope>
    <source>
        <strain evidence="2">ATCC 50177 / NandII</strain>
    </source>
</reference>
<proteinExistence type="predicted"/>
<feature type="non-terminal residue" evidence="1">
    <location>
        <position position="1401"/>
    </location>
</feature>
<organism evidence="1 2">
    <name type="scientific">Blastocystis sp. subtype 1 (strain ATCC 50177 / NandII)</name>
    <dbReference type="NCBI Taxonomy" id="478820"/>
    <lineage>
        <taxon>Eukaryota</taxon>
        <taxon>Sar</taxon>
        <taxon>Stramenopiles</taxon>
        <taxon>Bigyra</taxon>
        <taxon>Opalozoa</taxon>
        <taxon>Opalinata</taxon>
        <taxon>Blastocystidae</taxon>
        <taxon>Blastocystis</taxon>
    </lineage>
</organism>
<sequence length="1401" mass="154668">MSADLLATTQRLSAIFATNFSGKDAAPLYQCRLQLYEVLNKIAERIPSSAPDTVKSSAAEFEKEMIPAMKSKTNCALFVSSVRYATIQCVHCFFSTASCNPSSFIQQCIKIASSRYPPNIVVLCFDILAGFVREDHPFFVQNLDSFLSLYSKLSKSLTDKEINSIVSYITVLLSKKTLLIASPQFVRLVPYLYKALTKCIGTKRMEIQSPCLALMASLPAILVWIPSCQSLLVSVQDYMNQMLHDEKDVSPEMAGIIAAETASMFFQLITEAQTRLKSAEKVKKYGENSKEPLPPALTGNYSFEGIVTWLFDHMAGASDALQLRFASFLLHLLEACKDLVLERDVMILLTLLFNQLKSRPPVVPSRLDEPSAVHQFIFHTVVCDGICRSLSESHVAFALAAVVNLFKVAPSEIVSVSVIKALTKIIPILGEAVKADWQEHFALFLPALASPSPALQAAAERLFLVLGTIDVSIVESFVHRLAQELQTRLEAVRAAGMCEKDTLTGVARLAGHLLLLLHTRQQPVAAALLDTLLRQARALLQLCADSTRAPDAQVQLLQRQSFQCCAEAALFLLQGLVMMDDTWLLPELEGVLALCDAQLDAVAAVFARLNNGRATAGPAADPAVVEAELTLACRLLVPLLQVVLLLTRCRRDLFDTYTSLFQHIIAQFQTVCSALQTLSCGSLAQRRVLWRLVLLAQHILVALPSHLLLPSIDVYLPLTLLAVMENREMTTLAEEVADPRDELLLHPIKPRAVELMETLTADFATATKADDADYEDVSFFILFQKLLVTPCAVAPYPCVLRPTAPLLFTRVANAAVQAFGYLFVNHSSGNRERMIEIVLNDAAELDKKSAASQAITARCVCSLLWTVTNIALSYGMALEVHAWTGTAKAVLLGAMRSADVVNRYVASQALAQLCAVVDFEYVKEVAGDFESVLNKNTDPTQMACCVYCLCYLQRLLATRRGTAMQHNTRQVLEVELADHRQPLRNWCLRALGLAIAAEGDEAEWVEQAVGWLNRELVRDDEERMIDTVQWVSLWLNDVSVLVEEGGNAATVLVKDRFALLLSFVDLVWNHYTNPLLRVICIETYSLLFEALPTSLSPATFLSTLLFSMHAHHDRLRFTALMALKKLVETSPRFLFGSTDEVVVPFPELLTTVLQCYQLCLLSDDSLAINACAELYIAIITARVQADKSDLHALWRLVCVTTTAVMGDAPLTVAKAEKKELAVRMEGEEEDSAVIETRSAPEKEQEWTWQALLLSLEGAFAAIQALFALLTPRDAPLYHILSELVRLCCHATTISYEGSAIESIQVMALTVLRELLARFGDVRDDDDRAKLYLEQYVVQVVSAVRRVMSPNCGVRGMAASVRVLALLVTKRTVQDDDAVAKLLLLLLPDTETPTTLQAAIAK</sequence>
<comment type="caution">
    <text evidence="1">The sequence shown here is derived from an EMBL/GenBank/DDBJ whole genome shotgun (WGS) entry which is preliminary data.</text>
</comment>
<dbReference type="PANTHER" id="PTHR21663:SF0">
    <property type="entry name" value="HEAT REPEAT-CONTAINING PROTEIN 5B"/>
    <property type="match status" value="1"/>
</dbReference>
<dbReference type="STRING" id="478820.A0A196SIT2"/>
<dbReference type="Proteomes" id="UP000078348">
    <property type="component" value="Unassembled WGS sequence"/>
</dbReference>
<evidence type="ECO:0000313" key="1">
    <source>
        <dbReference type="EMBL" id="OAO16945.1"/>
    </source>
</evidence>
<dbReference type="GO" id="GO:0006897">
    <property type="term" value="P:endocytosis"/>
    <property type="evidence" value="ECO:0007669"/>
    <property type="project" value="TreeGrafter"/>
</dbReference>
<dbReference type="InterPro" id="IPR016024">
    <property type="entry name" value="ARM-type_fold"/>
</dbReference>
<protein>
    <submittedName>
        <fullName evidence="1">Uncharacterized protein</fullName>
    </submittedName>
</protein>
<dbReference type="SUPFAM" id="SSF48371">
    <property type="entry name" value="ARM repeat"/>
    <property type="match status" value="2"/>
</dbReference>
<accession>A0A196SIT2</accession>
<dbReference type="GO" id="GO:0005794">
    <property type="term" value="C:Golgi apparatus"/>
    <property type="evidence" value="ECO:0007669"/>
    <property type="project" value="TreeGrafter"/>
</dbReference>
<dbReference type="PANTHER" id="PTHR21663">
    <property type="entry name" value="HYPOTHETICAL HEAT DOMAIN-CONTAINING"/>
    <property type="match status" value="1"/>
</dbReference>
<dbReference type="InterPro" id="IPR040108">
    <property type="entry name" value="Laa1/Sip1/HEATR5"/>
</dbReference>
<dbReference type="GO" id="GO:0008104">
    <property type="term" value="P:intracellular protein localization"/>
    <property type="evidence" value="ECO:0007669"/>
    <property type="project" value="TreeGrafter"/>
</dbReference>
<dbReference type="Pfam" id="PF20210">
    <property type="entry name" value="Laa1_Sip1_HTR5"/>
    <property type="match status" value="1"/>
</dbReference>
<evidence type="ECO:0000313" key="2">
    <source>
        <dbReference type="Proteomes" id="UP000078348"/>
    </source>
</evidence>
<dbReference type="InterPro" id="IPR046837">
    <property type="entry name" value="Laa1/Sip1/HEATR5-like_HEAT"/>
</dbReference>
<dbReference type="GO" id="GO:0030139">
    <property type="term" value="C:endocytic vesicle"/>
    <property type="evidence" value="ECO:0007669"/>
    <property type="project" value="TreeGrafter"/>
</dbReference>